<gene>
    <name evidence="1" type="ORF">GLV98_10045</name>
</gene>
<dbReference type="EMBL" id="WMEZ01000003">
    <property type="protein sequence ID" value="MYL49831.1"/>
    <property type="molecule type" value="Genomic_DNA"/>
</dbReference>
<dbReference type="Gene3D" id="3.40.50.1820">
    <property type="entry name" value="alpha/beta hydrolase"/>
    <property type="match status" value="1"/>
</dbReference>
<dbReference type="Proteomes" id="UP000447393">
    <property type="component" value="Unassembled WGS sequence"/>
</dbReference>
<comment type="caution">
    <text evidence="1">The sequence shown here is derived from an EMBL/GenBank/DDBJ whole genome shotgun (WGS) entry which is preliminary data.</text>
</comment>
<reference evidence="1 2" key="1">
    <citation type="submission" date="2019-11" db="EMBL/GenBank/DDBJ databases">
        <title>Genome sequences of 17 halophilic strains isolated from different environments.</title>
        <authorList>
            <person name="Furrow R.E."/>
        </authorList>
    </citation>
    <scope>NUCLEOTIDE SEQUENCE [LARGE SCALE GENOMIC DNA]</scope>
    <source>
        <strain evidence="1 2">22505_10_Sand</strain>
    </source>
</reference>
<dbReference type="GO" id="GO:0008374">
    <property type="term" value="F:O-acyltransferase activity"/>
    <property type="evidence" value="ECO:0007669"/>
    <property type="project" value="InterPro"/>
</dbReference>
<dbReference type="RefSeq" id="WP_160915320.1">
    <property type="nucleotide sequence ID" value="NZ_WMEZ01000003.1"/>
</dbReference>
<dbReference type="GO" id="GO:0006629">
    <property type="term" value="P:lipid metabolic process"/>
    <property type="evidence" value="ECO:0007669"/>
    <property type="project" value="InterPro"/>
</dbReference>
<organism evidence="1 2">
    <name type="scientific">Halobacillus litoralis</name>
    <dbReference type="NCBI Taxonomy" id="45668"/>
    <lineage>
        <taxon>Bacteria</taxon>
        <taxon>Bacillati</taxon>
        <taxon>Bacillota</taxon>
        <taxon>Bacilli</taxon>
        <taxon>Bacillales</taxon>
        <taxon>Bacillaceae</taxon>
        <taxon>Halobacillus</taxon>
    </lineage>
</organism>
<evidence type="ECO:0000313" key="1">
    <source>
        <dbReference type="EMBL" id="MYL49831.1"/>
    </source>
</evidence>
<dbReference type="InterPro" id="IPR029058">
    <property type="entry name" value="AB_hydrolase_fold"/>
</dbReference>
<dbReference type="InterPro" id="IPR003386">
    <property type="entry name" value="LACT/PDAT_acylTrfase"/>
</dbReference>
<accession>A0A845EDP8</accession>
<evidence type="ECO:0000313" key="2">
    <source>
        <dbReference type="Proteomes" id="UP000447393"/>
    </source>
</evidence>
<proteinExistence type="predicted"/>
<evidence type="ECO:0008006" key="3">
    <source>
        <dbReference type="Google" id="ProtNLM"/>
    </source>
</evidence>
<dbReference type="Pfam" id="PF02450">
    <property type="entry name" value="LCAT"/>
    <property type="match status" value="1"/>
</dbReference>
<sequence length="57" mass="6430">MCFYDWRQKVEHSASHYLAKTVALAKRQTGAERVKHVSHSMGGLVARAYVQGGRVKE</sequence>
<name>A0A845EDP8_9BACI</name>
<dbReference type="AlphaFoldDB" id="A0A845EDP8"/>
<dbReference type="OrthoDB" id="503948at2"/>
<dbReference type="SUPFAM" id="SSF53474">
    <property type="entry name" value="alpha/beta-Hydrolases"/>
    <property type="match status" value="1"/>
</dbReference>
<protein>
    <recommendedName>
        <fullName evidence="3">Alpha/beta hydrolase</fullName>
    </recommendedName>
</protein>